<feature type="domain" description="Dihydroorotate dehydrogenase electron transfer subunit iron-sulphur cluster binding" evidence="2">
    <location>
        <begin position="202"/>
        <end position="232"/>
    </location>
</feature>
<dbReference type="InterPro" id="IPR006058">
    <property type="entry name" value="2Fe2S_fd_BS"/>
</dbReference>
<dbReference type="RefSeq" id="WP_109941081.1">
    <property type="nucleotide sequence ID" value="NZ_CP176366.1"/>
</dbReference>
<dbReference type="CDD" id="cd06220">
    <property type="entry name" value="DHOD_e_trans_like2"/>
    <property type="match status" value="1"/>
</dbReference>
<proteinExistence type="predicted"/>
<dbReference type="Gene3D" id="3.40.50.80">
    <property type="entry name" value="Nucleotide-binding domain of ferredoxin-NADP reductase (FNR) module"/>
    <property type="match status" value="1"/>
</dbReference>
<keyword evidence="1" id="KW-0479">Metal-binding</keyword>
<dbReference type="PIRSF" id="PIRSF006816">
    <property type="entry name" value="Cyc3_hyd_g"/>
    <property type="match status" value="1"/>
</dbReference>
<dbReference type="InterPro" id="IPR012165">
    <property type="entry name" value="Cyt_c3_hydrogenase_gsu"/>
</dbReference>
<evidence type="ECO:0000259" key="2">
    <source>
        <dbReference type="Pfam" id="PF10418"/>
    </source>
</evidence>
<feature type="binding site" evidence="1">
    <location>
        <position position="224"/>
    </location>
    <ligand>
        <name>[2Fe-2S] cluster</name>
        <dbReference type="ChEBI" id="CHEBI:190135"/>
    </ligand>
</feature>
<dbReference type="GO" id="GO:0050660">
    <property type="term" value="F:flavin adenine dinucleotide binding"/>
    <property type="evidence" value="ECO:0007669"/>
    <property type="project" value="InterPro"/>
</dbReference>
<evidence type="ECO:0000313" key="4">
    <source>
        <dbReference type="Proteomes" id="UP000245934"/>
    </source>
</evidence>
<reference evidence="3 4" key="1">
    <citation type="submission" date="2018-05" db="EMBL/GenBank/DDBJ databases">
        <title>Draft genome of Methanospirillum stamsii Pt1.</title>
        <authorList>
            <person name="Dueholm M.S."/>
            <person name="Nielsen P.H."/>
            <person name="Bakmann L.F."/>
            <person name="Otzen D.E."/>
        </authorList>
    </citation>
    <scope>NUCLEOTIDE SEQUENCE [LARGE SCALE GENOMIC DNA]</scope>
    <source>
        <strain evidence="3 4">Pt1</strain>
    </source>
</reference>
<evidence type="ECO:0000313" key="3">
    <source>
        <dbReference type="EMBL" id="PWR73294.1"/>
    </source>
</evidence>
<dbReference type="EMBL" id="QGMZ01000019">
    <property type="protein sequence ID" value="PWR73294.1"/>
    <property type="molecule type" value="Genomic_DNA"/>
</dbReference>
<dbReference type="InterPro" id="IPR017938">
    <property type="entry name" value="Riboflavin_synthase-like_b-brl"/>
</dbReference>
<evidence type="ECO:0000256" key="1">
    <source>
        <dbReference type="PIRSR" id="PIRSR006816-2"/>
    </source>
</evidence>
<keyword evidence="4" id="KW-1185">Reference proteome</keyword>
<dbReference type="PANTHER" id="PTHR43513">
    <property type="entry name" value="DIHYDROOROTATE DEHYDROGENASE B (NAD(+)), ELECTRON TRANSFER SUBUNIT"/>
    <property type="match status" value="1"/>
</dbReference>
<protein>
    <submittedName>
        <fullName evidence="3">Dihydroorotate dehydrogenase electron transfer subunit</fullName>
    </submittedName>
</protein>
<comment type="caution">
    <text evidence="3">The sequence shown here is derived from an EMBL/GenBank/DDBJ whole genome shotgun (WGS) entry which is preliminary data.</text>
</comment>
<keyword evidence="1" id="KW-0408">Iron</keyword>
<dbReference type="AlphaFoldDB" id="A0A2V2MYS5"/>
<dbReference type="Pfam" id="PF10418">
    <property type="entry name" value="DHODB_Fe-S_bind"/>
    <property type="match status" value="1"/>
</dbReference>
<dbReference type="PROSITE" id="PS00197">
    <property type="entry name" value="2FE2S_FER_1"/>
    <property type="match status" value="1"/>
</dbReference>
<dbReference type="Gene3D" id="2.40.30.10">
    <property type="entry name" value="Translation factors"/>
    <property type="match status" value="1"/>
</dbReference>
<dbReference type="GeneID" id="97611303"/>
<sequence>MAEGLPVTVTITKVVKESPGVTTVFFDREFESCIGQFVMVWVEGTDEIPMALSYKNAITIQRVGDATTRLVAMKPGEKLGIRGPFGNGFRLHGKILAISGGAGTAPLLRVGLECPDVTFLMGARTADELIFHKMLTEKCDVRVATDDGSAGFHGYVAGLLDEISLDEYDTIVVCGPDPMMRSVLSVLQKRSSLEKSQFSMHRYMKCGVGVCGSCCMDPDGLCVCRDGPIFSGLSLQNSELGKYHRNAAGLKEK</sequence>
<feature type="binding site" evidence="1">
    <location>
        <position position="206"/>
    </location>
    <ligand>
        <name>[2Fe-2S] cluster</name>
        <dbReference type="ChEBI" id="CHEBI:190135"/>
    </ligand>
</feature>
<organism evidence="3 4">
    <name type="scientific">Methanospirillum stamsii</name>
    <dbReference type="NCBI Taxonomy" id="1277351"/>
    <lineage>
        <taxon>Archaea</taxon>
        <taxon>Methanobacteriati</taxon>
        <taxon>Methanobacteriota</taxon>
        <taxon>Stenosarchaea group</taxon>
        <taxon>Methanomicrobia</taxon>
        <taxon>Methanomicrobiales</taxon>
        <taxon>Methanospirillaceae</taxon>
        <taxon>Methanospirillum</taxon>
    </lineage>
</organism>
<feature type="binding site" evidence="1">
    <location>
        <position position="214"/>
    </location>
    <ligand>
        <name>[2Fe-2S] cluster</name>
        <dbReference type="ChEBI" id="CHEBI:190135"/>
    </ligand>
</feature>
<dbReference type="OrthoDB" id="35401at2157"/>
<name>A0A2V2MYS5_9EURY</name>
<dbReference type="NCBIfam" id="NF000796">
    <property type="entry name" value="PRK00054.1-1"/>
    <property type="match status" value="1"/>
</dbReference>
<dbReference type="GO" id="GO:0051537">
    <property type="term" value="F:2 iron, 2 sulfur cluster binding"/>
    <property type="evidence" value="ECO:0007669"/>
    <property type="project" value="UniProtKB-KW"/>
</dbReference>
<accession>A0A2V2MYS5</accession>
<dbReference type="InterPro" id="IPR050353">
    <property type="entry name" value="PyrK_electron_transfer"/>
</dbReference>
<gene>
    <name evidence="3" type="ORF">DLD82_10500</name>
</gene>
<dbReference type="GO" id="GO:0046872">
    <property type="term" value="F:metal ion binding"/>
    <property type="evidence" value="ECO:0007669"/>
    <property type="project" value="UniProtKB-KW"/>
</dbReference>
<comment type="cofactor">
    <cofactor evidence="1">
        <name>[2Fe-2S] cluster</name>
        <dbReference type="ChEBI" id="CHEBI:190135"/>
    </cofactor>
    <text evidence="1">Binds 1 [2Fe-2S] cluster per subunit.</text>
</comment>
<dbReference type="PANTHER" id="PTHR43513:SF3">
    <property type="entry name" value="DIHYDROOROTATE DEHYDROGENASE B (NAD(+)), ELECTRON TRANSFER SUBUNIT-RELATED"/>
    <property type="match status" value="1"/>
</dbReference>
<dbReference type="Proteomes" id="UP000245934">
    <property type="component" value="Unassembled WGS sequence"/>
</dbReference>
<dbReference type="SUPFAM" id="SSF52343">
    <property type="entry name" value="Ferredoxin reductase-like, C-terminal NADP-linked domain"/>
    <property type="match status" value="1"/>
</dbReference>
<dbReference type="InterPro" id="IPR019480">
    <property type="entry name" value="Dihydroorotate_DH_Fe-S-bd"/>
</dbReference>
<dbReference type="GO" id="GO:0006221">
    <property type="term" value="P:pyrimidine nucleotide biosynthetic process"/>
    <property type="evidence" value="ECO:0007669"/>
    <property type="project" value="InterPro"/>
</dbReference>
<feature type="binding site" evidence="1">
    <location>
        <position position="211"/>
    </location>
    <ligand>
        <name>[2Fe-2S] cluster</name>
        <dbReference type="ChEBI" id="CHEBI:190135"/>
    </ligand>
</feature>
<dbReference type="InterPro" id="IPR039261">
    <property type="entry name" value="FNR_nucleotide-bd"/>
</dbReference>
<keyword evidence="1" id="KW-0411">Iron-sulfur</keyword>
<keyword evidence="1" id="KW-0001">2Fe-2S</keyword>
<dbReference type="SUPFAM" id="SSF63380">
    <property type="entry name" value="Riboflavin synthase domain-like"/>
    <property type="match status" value="1"/>
</dbReference>